<sequence length="62" mass="6843">MLSSSVVAVAVVGQRTYREARRPIYNVFPEVEVEAAGIASTRESQPRCDVGIDLEVSHYFVS</sequence>
<dbReference type="EMBL" id="ASHM01020015">
    <property type="protein sequence ID" value="PNY01365.1"/>
    <property type="molecule type" value="Genomic_DNA"/>
</dbReference>
<dbReference type="AlphaFoldDB" id="A0A2K3NEA1"/>
<evidence type="ECO:0000313" key="1">
    <source>
        <dbReference type="EMBL" id="PNY01365.1"/>
    </source>
</evidence>
<comment type="caution">
    <text evidence="1">The sequence shown here is derived from an EMBL/GenBank/DDBJ whole genome shotgun (WGS) entry which is preliminary data.</text>
</comment>
<dbReference type="Proteomes" id="UP000236291">
    <property type="component" value="Unassembled WGS sequence"/>
</dbReference>
<accession>A0A2K3NEA1</accession>
<reference evidence="1 2" key="1">
    <citation type="journal article" date="2014" name="Am. J. Bot.">
        <title>Genome assembly and annotation for red clover (Trifolium pratense; Fabaceae).</title>
        <authorList>
            <person name="Istvanek J."/>
            <person name="Jaros M."/>
            <person name="Krenek A."/>
            <person name="Repkova J."/>
        </authorList>
    </citation>
    <scope>NUCLEOTIDE SEQUENCE [LARGE SCALE GENOMIC DNA]</scope>
    <source>
        <strain evidence="2">cv. Tatra</strain>
        <tissue evidence="1">Young leaves</tissue>
    </source>
</reference>
<gene>
    <name evidence="1" type="ORF">L195_g024657</name>
</gene>
<organism evidence="1 2">
    <name type="scientific">Trifolium pratense</name>
    <name type="common">Red clover</name>
    <dbReference type="NCBI Taxonomy" id="57577"/>
    <lineage>
        <taxon>Eukaryota</taxon>
        <taxon>Viridiplantae</taxon>
        <taxon>Streptophyta</taxon>
        <taxon>Embryophyta</taxon>
        <taxon>Tracheophyta</taxon>
        <taxon>Spermatophyta</taxon>
        <taxon>Magnoliopsida</taxon>
        <taxon>eudicotyledons</taxon>
        <taxon>Gunneridae</taxon>
        <taxon>Pentapetalae</taxon>
        <taxon>rosids</taxon>
        <taxon>fabids</taxon>
        <taxon>Fabales</taxon>
        <taxon>Fabaceae</taxon>
        <taxon>Papilionoideae</taxon>
        <taxon>50 kb inversion clade</taxon>
        <taxon>NPAAA clade</taxon>
        <taxon>Hologalegina</taxon>
        <taxon>IRL clade</taxon>
        <taxon>Trifolieae</taxon>
        <taxon>Trifolium</taxon>
    </lineage>
</organism>
<protein>
    <submittedName>
        <fullName evidence="1">Uncharacterized protein</fullName>
    </submittedName>
</protein>
<name>A0A2K3NEA1_TRIPR</name>
<reference evidence="1 2" key="2">
    <citation type="journal article" date="2017" name="Front. Plant Sci.">
        <title>Gene Classification and Mining of Molecular Markers Useful in Red Clover (Trifolium pratense) Breeding.</title>
        <authorList>
            <person name="Istvanek J."/>
            <person name="Dluhosova J."/>
            <person name="Dluhos P."/>
            <person name="Patkova L."/>
            <person name="Nedelnik J."/>
            <person name="Repkova J."/>
        </authorList>
    </citation>
    <scope>NUCLEOTIDE SEQUENCE [LARGE SCALE GENOMIC DNA]</scope>
    <source>
        <strain evidence="2">cv. Tatra</strain>
        <tissue evidence="1">Young leaves</tissue>
    </source>
</reference>
<proteinExistence type="predicted"/>
<evidence type="ECO:0000313" key="2">
    <source>
        <dbReference type="Proteomes" id="UP000236291"/>
    </source>
</evidence>